<dbReference type="Gene3D" id="2.40.50.140">
    <property type="entry name" value="Nucleic acid-binding proteins"/>
    <property type="match status" value="2"/>
</dbReference>
<reference evidence="2" key="1">
    <citation type="journal article" date="2019" name="Int. J. Syst. Evol. Microbiol.">
        <title>The Global Catalogue of Microorganisms (GCM) 10K type strain sequencing project: providing services to taxonomists for standard genome sequencing and annotation.</title>
        <authorList>
            <consortium name="The Broad Institute Genomics Platform"/>
            <consortium name="The Broad Institute Genome Sequencing Center for Infectious Disease"/>
            <person name="Wu L."/>
            <person name="Ma J."/>
        </authorList>
    </citation>
    <scope>NUCLEOTIDE SEQUENCE [LARGE SCALE GENOMIC DNA]</scope>
    <source>
        <strain evidence="2">JCM 17224</strain>
    </source>
</reference>
<gene>
    <name evidence="1" type="ORF">GCM10022408_10120</name>
</gene>
<dbReference type="InterPro" id="IPR012340">
    <property type="entry name" value="NA-bd_OB-fold"/>
</dbReference>
<name>A0ABP7RR61_9BACT</name>
<keyword evidence="2" id="KW-1185">Reference proteome</keyword>
<organism evidence="1 2">
    <name type="scientific">Hymenobacter fastidiosus</name>
    <dbReference type="NCBI Taxonomy" id="486264"/>
    <lineage>
        <taxon>Bacteria</taxon>
        <taxon>Pseudomonadati</taxon>
        <taxon>Bacteroidota</taxon>
        <taxon>Cytophagia</taxon>
        <taxon>Cytophagales</taxon>
        <taxon>Hymenobacteraceae</taxon>
        <taxon>Hymenobacter</taxon>
    </lineage>
</organism>
<dbReference type="Proteomes" id="UP001500567">
    <property type="component" value="Unassembled WGS sequence"/>
</dbReference>
<evidence type="ECO:0000313" key="1">
    <source>
        <dbReference type="EMBL" id="GAA4000933.1"/>
    </source>
</evidence>
<proteinExistence type="predicted"/>
<dbReference type="SUPFAM" id="SSF50249">
    <property type="entry name" value="Nucleic acid-binding proteins"/>
    <property type="match status" value="1"/>
</dbReference>
<dbReference type="EMBL" id="BAABDJ010000007">
    <property type="protein sequence ID" value="GAA4000933.1"/>
    <property type="molecule type" value="Genomic_DNA"/>
</dbReference>
<dbReference type="RefSeq" id="WP_345071426.1">
    <property type="nucleotide sequence ID" value="NZ_BAABDJ010000007.1"/>
</dbReference>
<accession>A0ABP7RR61</accession>
<evidence type="ECO:0000313" key="2">
    <source>
        <dbReference type="Proteomes" id="UP001500567"/>
    </source>
</evidence>
<sequence length="1149" mass="130462">MNNQVVGYILVAIDKQSADGKSAKFGFFYCPELDQSIHFRFSALQGDYTEPTLGDKVQAEVKDSLKGPSAQRLRLLLPAVEVPQEELAIEIGHLAKTLRCTTEAIVTALAQLSYPVAPGNPVLLAVPQALAARNMLEQSRDQRPKSADSSASLLPIQFGVVKQYFADREYGFIQQQDFADTYFKASVTKFSVRAGDSVFFRRKTRSETGQAFALEVTPISKSIELIRHNYRTFSQTVLGHALSGADQALKEQMLTWQLGIIVHQDQEQLEEAAQAHLHQVHRHCPSEIQLHLNQLLPTIGPAKALAWWQSFAASYAMPEQVVTALRQLATLSDDGMRLALERVPSQQLLDYLPIIWPAETVRNDLEATGGANVAAFWGTAIHHWPLATKHKAGNYFAELREVELARILYETYRYILPVYDYIYTAGNQLDQASLLELLEVATGDHVVTLIASQIVDKVETIDTSIVTLVDKLAKYLLPTALGEIKASIVLKATALQQVLIYLRESSFKIDLTDIAGKLTNQDLQQVMEPAGQNKELTQQVRLWAAQHLLARIQGDAHNAPQPIFSLLTIARRKLDTVLFDTLLEQSGEVGRTWAELHNWLEVEGPTPSLNTLLAFLALPETDSPFSQSDALNQLTEEALLTLLQLLVDEEPRDLMKISTPLLVHWISRLPETEERQRTLSRLVWTERQPLMLLLWLEGLSTYYDFARFKTLVFTLPIEKQYQFLRKTFQLIDDQQVKLTLADLNTIVRYSKTEAEVMGVRLDYTVDLVLTTLMMLKTQLCFPQERDILDFVAKYVGEEVKELPTFIDFFEKCTGRGESLQVKDKAADKGKAYTEEFGCLEGTADTKRVFIDGVGYGVAGGAFYKDGKRIKVLKWETKEAHSYIVNPRRDNAPIGVKCCEGRQSNKLDKESNMPFSWCRGFPCFGPNQVADKPSIRWKSYVLRDFINILGLPFDLERYYSFIGTLNRVNQLLERLKCQSCQRILRPVGNSDFHLYRVTRFHCTHSECSNKEEVYLSTCLNGRCQLIIDSRISKRCTYHDLGYDWTGPYICSNCGGCCSKQMIESRKATLERVYQPNQLATNSQYHLLVNQLSKKLYHADIQVNFCYKCQGKMEEIGRQGDYGCPKCNTRYARYISYLHVHKKRLEQPMKQ</sequence>
<protein>
    <submittedName>
        <fullName evidence="1">Uncharacterized protein</fullName>
    </submittedName>
</protein>
<comment type="caution">
    <text evidence="1">The sequence shown here is derived from an EMBL/GenBank/DDBJ whole genome shotgun (WGS) entry which is preliminary data.</text>
</comment>